<feature type="transmembrane region" description="Helical" evidence="1">
    <location>
        <begin position="159"/>
        <end position="178"/>
    </location>
</feature>
<name>A0A9X7U4I0_SPHYA</name>
<dbReference type="PANTHER" id="PTHR30590">
    <property type="entry name" value="INNER MEMBRANE PROTEIN"/>
    <property type="match status" value="1"/>
</dbReference>
<keyword evidence="1" id="KW-1133">Transmembrane helix</keyword>
<reference evidence="3 4" key="1">
    <citation type="submission" date="2020-07" db="EMBL/GenBank/DDBJ databases">
        <title>Whole genome sequence of Sphingobium yanoikuyae A3.</title>
        <authorList>
            <person name="Han S.-S."/>
        </authorList>
    </citation>
    <scope>NUCLEOTIDE SEQUENCE [LARGE SCALE GENOMIC DNA]</scope>
    <source>
        <strain evidence="3 4">A3</strain>
    </source>
</reference>
<evidence type="ECO:0000256" key="1">
    <source>
        <dbReference type="SAM" id="Phobius"/>
    </source>
</evidence>
<protein>
    <submittedName>
        <fullName evidence="3">DUF418 domain-containing protein</fullName>
    </submittedName>
</protein>
<sequence length="456" mass="49517">MNGHEIAPTQAGRRIDTLDLLRGFAICGILLMNIPVMGGIGFSQGLPWPMLWNADWIALVLQLLFFEGTMRGLFTVLFGAAMFLMLRAPSSMGTDGMGLDGADPEAGRFDVWARRCLALMLLGVVQWAAFLWPGEILWNYGLCGLLLLGFRTLRPRALMVWAGVFLAGLSLMTAVTRYEQADLQRTSLVAQEAKAAGHALSEEQNEAIKQVATMRAQIHPDAAAVKAEVAQRTSLPGVLFWSLNMWAEFNLSAKGWETVAESLGFMLLGMALLRTGILSGEAQPRLYWRLVVIGYPLGLGLRAVGLAYSARMGFNIAPELVIPLASALKGGCYEVARLAVMFGHLGLIVGLYQRGMLGRAWPVRAMGRMALSIYSLQSILTSLLFYGFGQIGHFGFAGLMGIAVAIWLVTCAFAVWWLSFSAMGPAEYVLRRLAYGAGLAHGRQLTGRGTEPVHAA</sequence>
<dbReference type="EMBL" id="CP060122">
    <property type="protein sequence ID" value="QNG43536.1"/>
    <property type="molecule type" value="Genomic_DNA"/>
</dbReference>
<evidence type="ECO:0000313" key="3">
    <source>
        <dbReference type="EMBL" id="QNG43536.1"/>
    </source>
</evidence>
<dbReference type="Pfam" id="PF04235">
    <property type="entry name" value="DUF418"/>
    <property type="match status" value="1"/>
</dbReference>
<feature type="transmembrane region" description="Helical" evidence="1">
    <location>
        <begin position="365"/>
        <end position="388"/>
    </location>
</feature>
<dbReference type="InterPro" id="IPR052529">
    <property type="entry name" value="Bact_Transport_Assoc"/>
</dbReference>
<feature type="transmembrane region" description="Helical" evidence="1">
    <location>
        <begin position="20"/>
        <end position="42"/>
    </location>
</feature>
<evidence type="ECO:0000313" key="4">
    <source>
        <dbReference type="Proteomes" id="UP000515377"/>
    </source>
</evidence>
<accession>A0A9X7U4I0</accession>
<proteinExistence type="predicted"/>
<keyword evidence="1" id="KW-0472">Membrane</keyword>
<organism evidence="3 4">
    <name type="scientific">Sphingobium yanoikuyae</name>
    <name type="common">Sphingomonas yanoikuyae</name>
    <dbReference type="NCBI Taxonomy" id="13690"/>
    <lineage>
        <taxon>Bacteria</taxon>
        <taxon>Pseudomonadati</taxon>
        <taxon>Pseudomonadota</taxon>
        <taxon>Alphaproteobacteria</taxon>
        <taxon>Sphingomonadales</taxon>
        <taxon>Sphingomonadaceae</taxon>
        <taxon>Sphingobium</taxon>
    </lineage>
</organism>
<feature type="transmembrane region" description="Helical" evidence="1">
    <location>
        <begin position="286"/>
        <end position="308"/>
    </location>
</feature>
<gene>
    <name evidence="3" type="ORF">H3V42_16325</name>
</gene>
<dbReference type="AlphaFoldDB" id="A0A9X7U4I0"/>
<evidence type="ECO:0000259" key="2">
    <source>
        <dbReference type="Pfam" id="PF04235"/>
    </source>
</evidence>
<dbReference type="PANTHER" id="PTHR30590:SF2">
    <property type="entry name" value="INNER MEMBRANE PROTEIN"/>
    <property type="match status" value="1"/>
</dbReference>
<feature type="transmembrane region" description="Helical" evidence="1">
    <location>
        <begin position="112"/>
        <end position="130"/>
    </location>
</feature>
<dbReference type="Proteomes" id="UP000515377">
    <property type="component" value="Chromosome"/>
</dbReference>
<feature type="transmembrane region" description="Helical" evidence="1">
    <location>
        <begin position="394"/>
        <end position="418"/>
    </location>
</feature>
<feature type="domain" description="DUF418" evidence="2">
    <location>
        <begin position="273"/>
        <end position="436"/>
    </location>
</feature>
<dbReference type="InterPro" id="IPR007349">
    <property type="entry name" value="DUF418"/>
</dbReference>
<feature type="transmembrane region" description="Helical" evidence="1">
    <location>
        <begin position="335"/>
        <end position="353"/>
    </location>
</feature>
<keyword evidence="1" id="KW-0812">Transmembrane</keyword>